<protein>
    <submittedName>
        <fullName evidence="1">Uncharacterized protein</fullName>
    </submittedName>
</protein>
<proteinExistence type="predicted"/>
<keyword evidence="2" id="KW-1185">Reference proteome</keyword>
<gene>
    <name evidence="1" type="ORF">Mal48_38110</name>
</gene>
<dbReference type="Proteomes" id="UP000315724">
    <property type="component" value="Chromosome"/>
</dbReference>
<evidence type="ECO:0000313" key="2">
    <source>
        <dbReference type="Proteomes" id="UP000315724"/>
    </source>
</evidence>
<dbReference type="KEGG" id="tpol:Mal48_38110"/>
<sequence>MSEVTQDFVTQTAHIWTVNLCRILQEPFAFCKFRAHFNSRAVAISVFAFCFGASSLWSRESAQLGREDHECNLGSFGGLFGAGGDVVSSLEIILKGKLKGIQNY</sequence>
<reference evidence="1 2" key="1">
    <citation type="submission" date="2019-02" db="EMBL/GenBank/DDBJ databases">
        <title>Deep-cultivation of Planctomycetes and their phenomic and genomic characterization uncovers novel biology.</title>
        <authorList>
            <person name="Wiegand S."/>
            <person name="Jogler M."/>
            <person name="Boedeker C."/>
            <person name="Pinto D."/>
            <person name="Vollmers J."/>
            <person name="Rivas-Marin E."/>
            <person name="Kohn T."/>
            <person name="Peeters S.H."/>
            <person name="Heuer A."/>
            <person name="Rast P."/>
            <person name="Oberbeckmann S."/>
            <person name="Bunk B."/>
            <person name="Jeske O."/>
            <person name="Meyerdierks A."/>
            <person name="Storesund J.E."/>
            <person name="Kallscheuer N."/>
            <person name="Luecker S."/>
            <person name="Lage O.M."/>
            <person name="Pohl T."/>
            <person name="Merkel B.J."/>
            <person name="Hornburger P."/>
            <person name="Mueller R.-W."/>
            <person name="Bruemmer F."/>
            <person name="Labrenz M."/>
            <person name="Spormann A.M."/>
            <person name="Op den Camp H."/>
            <person name="Overmann J."/>
            <person name="Amann R."/>
            <person name="Jetten M.S.M."/>
            <person name="Mascher T."/>
            <person name="Medema M.H."/>
            <person name="Devos D.P."/>
            <person name="Kaster A.-K."/>
            <person name="Ovreas L."/>
            <person name="Rohde M."/>
            <person name="Galperin M.Y."/>
            <person name="Jogler C."/>
        </authorList>
    </citation>
    <scope>NUCLEOTIDE SEQUENCE [LARGE SCALE GENOMIC DNA]</scope>
    <source>
        <strain evidence="1 2">Mal48</strain>
    </source>
</reference>
<evidence type="ECO:0000313" key="1">
    <source>
        <dbReference type="EMBL" id="QDT34549.1"/>
    </source>
</evidence>
<dbReference type="AlphaFoldDB" id="A0A517QSD9"/>
<accession>A0A517QSD9</accession>
<name>A0A517QSD9_9PLAN</name>
<dbReference type="EMBL" id="CP036267">
    <property type="protein sequence ID" value="QDT34549.1"/>
    <property type="molecule type" value="Genomic_DNA"/>
</dbReference>
<organism evidence="1 2">
    <name type="scientific">Thalassoglobus polymorphus</name>
    <dbReference type="NCBI Taxonomy" id="2527994"/>
    <lineage>
        <taxon>Bacteria</taxon>
        <taxon>Pseudomonadati</taxon>
        <taxon>Planctomycetota</taxon>
        <taxon>Planctomycetia</taxon>
        <taxon>Planctomycetales</taxon>
        <taxon>Planctomycetaceae</taxon>
        <taxon>Thalassoglobus</taxon>
    </lineage>
</organism>